<name>A0ABV1VQV9_9ACTN</name>
<reference evidence="3 4" key="1">
    <citation type="submission" date="2024-06" db="EMBL/GenBank/DDBJ databases">
        <title>The Natural Products Discovery Center: Release of the First 8490 Sequenced Strains for Exploring Actinobacteria Biosynthetic Diversity.</title>
        <authorList>
            <person name="Kalkreuter E."/>
            <person name="Kautsar S.A."/>
            <person name="Yang D."/>
            <person name="Bader C.D."/>
            <person name="Teijaro C.N."/>
            <person name="Fluegel L."/>
            <person name="Davis C.M."/>
            <person name="Simpson J.R."/>
            <person name="Lauterbach L."/>
            <person name="Steele A.D."/>
            <person name="Gui C."/>
            <person name="Meng S."/>
            <person name="Li G."/>
            <person name="Viehrig K."/>
            <person name="Ye F."/>
            <person name="Su P."/>
            <person name="Kiefer A.F."/>
            <person name="Nichols A."/>
            <person name="Cepeda A.J."/>
            <person name="Yan W."/>
            <person name="Fan B."/>
            <person name="Jiang Y."/>
            <person name="Adhikari A."/>
            <person name="Zheng C.-J."/>
            <person name="Schuster L."/>
            <person name="Cowan T.M."/>
            <person name="Smanski M.J."/>
            <person name="Chevrette M.G."/>
            <person name="De Carvalho L.P.S."/>
            <person name="Shen B."/>
        </authorList>
    </citation>
    <scope>NUCLEOTIDE SEQUENCE [LARGE SCALE GENOMIC DNA]</scope>
    <source>
        <strain evidence="3 4">NPDC000632</strain>
    </source>
</reference>
<accession>A0ABV1VQV9</accession>
<feature type="region of interest" description="Disordered" evidence="2">
    <location>
        <begin position="1"/>
        <end position="22"/>
    </location>
</feature>
<dbReference type="InterPro" id="IPR011659">
    <property type="entry name" value="WD40"/>
</dbReference>
<dbReference type="Proteomes" id="UP001490330">
    <property type="component" value="Unassembled WGS sequence"/>
</dbReference>
<evidence type="ECO:0000313" key="3">
    <source>
        <dbReference type="EMBL" id="MER6908429.1"/>
    </source>
</evidence>
<organism evidence="3 4">
    <name type="scientific">Streptomyces flaveolus</name>
    <dbReference type="NCBI Taxonomy" id="67297"/>
    <lineage>
        <taxon>Bacteria</taxon>
        <taxon>Bacillati</taxon>
        <taxon>Actinomycetota</taxon>
        <taxon>Actinomycetes</taxon>
        <taxon>Kitasatosporales</taxon>
        <taxon>Streptomycetaceae</taxon>
        <taxon>Streptomyces</taxon>
    </lineage>
</organism>
<protein>
    <submittedName>
        <fullName evidence="3">Uncharacterized protein</fullName>
    </submittedName>
</protein>
<dbReference type="InterPro" id="IPR006311">
    <property type="entry name" value="TAT_signal"/>
</dbReference>
<evidence type="ECO:0000256" key="2">
    <source>
        <dbReference type="SAM" id="MobiDB-lite"/>
    </source>
</evidence>
<gene>
    <name evidence="3" type="ORF">ABT322_32780</name>
</gene>
<feature type="region of interest" description="Disordered" evidence="2">
    <location>
        <begin position="266"/>
        <end position="315"/>
    </location>
</feature>
<proteinExistence type="inferred from homology"/>
<dbReference type="Gene3D" id="2.120.10.30">
    <property type="entry name" value="TolB, C-terminal domain"/>
    <property type="match status" value="2"/>
</dbReference>
<dbReference type="Pfam" id="PF07676">
    <property type="entry name" value="PD40"/>
    <property type="match status" value="1"/>
</dbReference>
<dbReference type="PROSITE" id="PS51318">
    <property type="entry name" value="TAT"/>
    <property type="match status" value="1"/>
</dbReference>
<dbReference type="SUPFAM" id="SSF82171">
    <property type="entry name" value="DPP6 N-terminal domain-like"/>
    <property type="match status" value="1"/>
</dbReference>
<keyword evidence="4" id="KW-1185">Reference proteome</keyword>
<comment type="similarity">
    <text evidence="1">Belongs to the TolB family.</text>
</comment>
<evidence type="ECO:0000256" key="1">
    <source>
        <dbReference type="ARBA" id="ARBA00009820"/>
    </source>
</evidence>
<sequence length="506" mass="52670">MAERAVRGTGGGRRRGRPTARQAVRGGGVLAAVALLGAAMAVPAAAAPVGAGPAAVPGLTQRVSYGPGGGQLTAPSQGGGVSENGRFVLFSSAADGLVPGDTNGIEDAFVRDTWTGRVERVSLGDHGKQLTVPFRGMSLSGNGRYVAFASDEPGLVEDDTDDRSDVFVLDRVTGRTVRATAEGEGGGFDPSISRDGRYLAFSSTRTPDLPGSERGGQNIYVLDRRTGVTRMASVTREGGVPDQPSRSASISADGQRVAFISRTFSLAEDSGGSGGGDQEPEETGAAGTADAKWPAGDDSVSGAEGPGQDGGASIRKPRLYPMYVYDLRTGRVQGGSMGPDRLLGTPSGRITPDGRHIAFIGWEIDRRPEAPSGGLLPHRYIAYVHDLETGKTVQVARTTAGEDGNGDETEIVTSGDSRWVYFDSTSDGLVPGDTDGRRDLFRRDLLTGRTETLFDLGQSTTDQSGTLVAADAHGTSVLVAGPDGVFGYPGDTNGHDDVFVRRVLPW</sequence>
<dbReference type="RefSeq" id="WP_350721975.1">
    <property type="nucleotide sequence ID" value="NZ_JBEPCO010000033.1"/>
</dbReference>
<feature type="region of interest" description="Disordered" evidence="2">
    <location>
        <begin position="234"/>
        <end position="253"/>
    </location>
</feature>
<dbReference type="EMBL" id="JBEPCV010000045">
    <property type="protein sequence ID" value="MER6908429.1"/>
    <property type="molecule type" value="Genomic_DNA"/>
</dbReference>
<dbReference type="PANTHER" id="PTHR36842">
    <property type="entry name" value="PROTEIN TOLB HOMOLOG"/>
    <property type="match status" value="1"/>
</dbReference>
<dbReference type="InterPro" id="IPR011042">
    <property type="entry name" value="6-blade_b-propeller_TolB-like"/>
</dbReference>
<evidence type="ECO:0000313" key="4">
    <source>
        <dbReference type="Proteomes" id="UP001490330"/>
    </source>
</evidence>
<comment type="caution">
    <text evidence="3">The sequence shown here is derived from an EMBL/GenBank/DDBJ whole genome shotgun (WGS) entry which is preliminary data.</text>
</comment>